<dbReference type="EMBL" id="FOOU01000001">
    <property type="protein sequence ID" value="SFF85760.1"/>
    <property type="molecule type" value="Genomic_DNA"/>
</dbReference>
<sequence>MIKILLLLLFLGAVVSLFSGLFFLIRDGGSSRRIVYSLYLRVLFCVLLLALVVYGFFSGQLVSHAPWL</sequence>
<dbReference type="RefSeq" id="WP_090723648.1">
    <property type="nucleotide sequence ID" value="NZ_FOOU01000001.1"/>
</dbReference>
<dbReference type="STRING" id="1045558.SAMN05216175_101388"/>
<proteinExistence type="predicted"/>
<dbReference type="AlphaFoldDB" id="A0A1I2M4G0"/>
<protein>
    <recommendedName>
        <fullName evidence="4">Twin transmembrane helix small protein</fullName>
    </recommendedName>
</protein>
<reference evidence="3" key="1">
    <citation type="submission" date="2016-10" db="EMBL/GenBank/DDBJ databases">
        <authorList>
            <person name="Varghese N."/>
            <person name="Submissions S."/>
        </authorList>
    </citation>
    <scope>NUCLEOTIDE SEQUENCE [LARGE SCALE GENOMIC DNA]</scope>
    <source>
        <strain evidence="3">CGMCC 1.10971</strain>
    </source>
</reference>
<evidence type="ECO:0000256" key="1">
    <source>
        <dbReference type="SAM" id="Phobius"/>
    </source>
</evidence>
<gene>
    <name evidence="2" type="ORF">SAMN05216175_101388</name>
</gene>
<accession>A0A1I2M4G0</accession>
<evidence type="ECO:0000313" key="3">
    <source>
        <dbReference type="Proteomes" id="UP000198623"/>
    </source>
</evidence>
<evidence type="ECO:0000313" key="2">
    <source>
        <dbReference type="EMBL" id="SFF85760.1"/>
    </source>
</evidence>
<keyword evidence="1" id="KW-0812">Transmembrane</keyword>
<dbReference type="Pfam" id="PF11137">
    <property type="entry name" value="DUF2909"/>
    <property type="match status" value="1"/>
</dbReference>
<feature type="transmembrane region" description="Helical" evidence="1">
    <location>
        <begin position="6"/>
        <end position="26"/>
    </location>
</feature>
<keyword evidence="1" id="KW-0472">Membrane</keyword>
<feature type="transmembrane region" description="Helical" evidence="1">
    <location>
        <begin position="38"/>
        <end position="57"/>
    </location>
</feature>
<dbReference type="Proteomes" id="UP000198623">
    <property type="component" value="Unassembled WGS sequence"/>
</dbReference>
<name>A0A1I2M4G0_9GAMM</name>
<keyword evidence="3" id="KW-1185">Reference proteome</keyword>
<keyword evidence="1" id="KW-1133">Transmembrane helix</keyword>
<dbReference type="InterPro" id="IPR021313">
    <property type="entry name" value="DUF2909"/>
</dbReference>
<organism evidence="2 3">
    <name type="scientific">Neptunomonas qingdaonensis</name>
    <dbReference type="NCBI Taxonomy" id="1045558"/>
    <lineage>
        <taxon>Bacteria</taxon>
        <taxon>Pseudomonadati</taxon>
        <taxon>Pseudomonadota</taxon>
        <taxon>Gammaproteobacteria</taxon>
        <taxon>Oceanospirillales</taxon>
        <taxon>Oceanospirillaceae</taxon>
        <taxon>Neptunomonas</taxon>
    </lineage>
</organism>
<evidence type="ECO:0008006" key="4">
    <source>
        <dbReference type="Google" id="ProtNLM"/>
    </source>
</evidence>